<sequence>HKITSLVFAGSPSKWQGLEFLIRSLAKLDVSQVRLTLFTRVIPPDIKCMIEEEKIGERVEQNFLPHDELISVLPHYDIFVIPRPSYKVTELSAPIKLIEAMSCGLPIVATDVGGVNKYIEHKKTGYLVKPGDAEALAQGIMEVIENPELARKIGRNARQFAEDNFECNIIGQRIKDMICSAQEESG</sequence>
<dbReference type="SUPFAM" id="SSF53756">
    <property type="entry name" value="UDP-Glycosyltransferase/glycogen phosphorylase"/>
    <property type="match status" value="1"/>
</dbReference>
<gene>
    <name evidence="2" type="ORF">S12H4_25581</name>
</gene>
<dbReference type="CDD" id="cd03801">
    <property type="entry name" value="GT4_PimA-like"/>
    <property type="match status" value="1"/>
</dbReference>
<reference evidence="2" key="1">
    <citation type="journal article" date="2014" name="Front. Microbiol.">
        <title>High frequency of phylogenetically diverse reductive dehalogenase-homologous genes in deep subseafloor sedimentary metagenomes.</title>
        <authorList>
            <person name="Kawai M."/>
            <person name="Futagami T."/>
            <person name="Toyoda A."/>
            <person name="Takaki Y."/>
            <person name="Nishi S."/>
            <person name="Hori S."/>
            <person name="Arai W."/>
            <person name="Tsubouchi T."/>
            <person name="Morono Y."/>
            <person name="Uchiyama I."/>
            <person name="Ito T."/>
            <person name="Fujiyama A."/>
            <person name="Inagaki F."/>
            <person name="Takami H."/>
        </authorList>
    </citation>
    <scope>NUCLEOTIDE SEQUENCE</scope>
    <source>
        <strain evidence="2">Expedition CK06-06</strain>
    </source>
</reference>
<name>X1SJS4_9ZZZZ</name>
<dbReference type="InterPro" id="IPR001296">
    <property type="entry name" value="Glyco_trans_1"/>
</dbReference>
<proteinExistence type="predicted"/>
<comment type="caution">
    <text evidence="2">The sequence shown here is derived from an EMBL/GenBank/DDBJ whole genome shotgun (WGS) entry which is preliminary data.</text>
</comment>
<dbReference type="Pfam" id="PF00534">
    <property type="entry name" value="Glycos_transf_1"/>
    <property type="match status" value="1"/>
</dbReference>
<dbReference type="EMBL" id="BARW01014431">
    <property type="protein sequence ID" value="GAI75625.1"/>
    <property type="molecule type" value="Genomic_DNA"/>
</dbReference>
<feature type="domain" description="Glycosyl transferase family 1" evidence="1">
    <location>
        <begin position="6"/>
        <end position="159"/>
    </location>
</feature>
<accession>X1SJS4</accession>
<dbReference type="PANTHER" id="PTHR12526">
    <property type="entry name" value="GLYCOSYLTRANSFERASE"/>
    <property type="match status" value="1"/>
</dbReference>
<dbReference type="Gene3D" id="3.40.50.2000">
    <property type="entry name" value="Glycogen Phosphorylase B"/>
    <property type="match status" value="2"/>
</dbReference>
<evidence type="ECO:0000313" key="2">
    <source>
        <dbReference type="EMBL" id="GAI75625.1"/>
    </source>
</evidence>
<organism evidence="2">
    <name type="scientific">marine sediment metagenome</name>
    <dbReference type="NCBI Taxonomy" id="412755"/>
    <lineage>
        <taxon>unclassified sequences</taxon>
        <taxon>metagenomes</taxon>
        <taxon>ecological metagenomes</taxon>
    </lineage>
</organism>
<dbReference type="GO" id="GO:0016757">
    <property type="term" value="F:glycosyltransferase activity"/>
    <property type="evidence" value="ECO:0007669"/>
    <property type="project" value="InterPro"/>
</dbReference>
<feature type="non-terminal residue" evidence="2">
    <location>
        <position position="1"/>
    </location>
</feature>
<evidence type="ECO:0000259" key="1">
    <source>
        <dbReference type="Pfam" id="PF00534"/>
    </source>
</evidence>
<protein>
    <recommendedName>
        <fullName evidence="1">Glycosyl transferase family 1 domain-containing protein</fullName>
    </recommendedName>
</protein>
<dbReference type="AlphaFoldDB" id="X1SJS4"/>